<keyword evidence="2" id="KW-0732">Signal</keyword>
<reference evidence="4" key="1">
    <citation type="submission" date="2025-08" db="UniProtKB">
        <authorList>
            <consortium name="RefSeq"/>
        </authorList>
    </citation>
    <scope>IDENTIFICATION</scope>
    <source>
        <tissue evidence="4">Whole blood</tissue>
    </source>
</reference>
<feature type="region of interest" description="Disordered" evidence="1">
    <location>
        <begin position="144"/>
        <end position="208"/>
    </location>
</feature>
<dbReference type="AlphaFoldDB" id="A0A9V1GC65"/>
<evidence type="ECO:0000256" key="1">
    <source>
        <dbReference type="SAM" id="MobiDB-lite"/>
    </source>
</evidence>
<feature type="chain" id="PRO_5040937606" evidence="2">
    <location>
        <begin position="31"/>
        <end position="208"/>
    </location>
</feature>
<feature type="compositionally biased region" description="Basic and acidic residues" evidence="1">
    <location>
        <begin position="163"/>
        <end position="199"/>
    </location>
</feature>
<proteinExistence type="predicted"/>
<dbReference type="GeneID" id="109275505"/>
<evidence type="ECO:0000313" key="3">
    <source>
        <dbReference type="Proteomes" id="UP001165780"/>
    </source>
</evidence>
<name>A0A9V1GC65_PANPR</name>
<evidence type="ECO:0000313" key="4">
    <source>
        <dbReference type="RefSeq" id="XP_019319288.2"/>
    </source>
</evidence>
<dbReference type="Proteomes" id="UP001165780">
    <property type="component" value="Unplaced"/>
</dbReference>
<organism evidence="3 4">
    <name type="scientific">Panthera pardus</name>
    <name type="common">Leopard</name>
    <name type="synonym">Felis pardus</name>
    <dbReference type="NCBI Taxonomy" id="9691"/>
    <lineage>
        <taxon>Eukaryota</taxon>
        <taxon>Metazoa</taxon>
        <taxon>Chordata</taxon>
        <taxon>Craniata</taxon>
        <taxon>Vertebrata</taxon>
        <taxon>Euteleostomi</taxon>
        <taxon>Mammalia</taxon>
        <taxon>Eutheria</taxon>
        <taxon>Laurasiatheria</taxon>
        <taxon>Carnivora</taxon>
        <taxon>Feliformia</taxon>
        <taxon>Felidae</taxon>
        <taxon>Pantherinae</taxon>
        <taxon>Panthera</taxon>
    </lineage>
</organism>
<keyword evidence="3" id="KW-1185">Reference proteome</keyword>
<feature type="signal peptide" evidence="2">
    <location>
        <begin position="1"/>
        <end position="30"/>
    </location>
</feature>
<gene>
    <name evidence="4" type="primary">LOC109275505</name>
</gene>
<dbReference type="KEGG" id="ppad:109275505"/>
<evidence type="ECO:0000256" key="2">
    <source>
        <dbReference type="SAM" id="SignalP"/>
    </source>
</evidence>
<protein>
    <submittedName>
        <fullName evidence="4">Uncharacterized protein LOC109275505 isoform X1</fullName>
    </submittedName>
</protein>
<feature type="compositionally biased region" description="Basic and acidic residues" evidence="1">
    <location>
        <begin position="144"/>
        <end position="154"/>
    </location>
</feature>
<sequence length="208" mass="23136">MGEIVQSEGASRVSTALSLLLRFLASLTQGGPAALFLEGASSPSGVLRLCGSEFRSRRAGQTLHGLPRGAENEHISGVPQQFRVTGTGFALLPATRKHHRRNETKYVTCRFFKRLGSRQKRTVMPQRMGDKQVSPAVASIYCRREFPSETRGGETEEEPSGPRVEDTELRRHGGHGDQRPQDRVPERRELQKASQEHLSRGPLQRATR</sequence>
<accession>A0A9V1GC65</accession>
<dbReference type="RefSeq" id="XP_019319288.2">
    <property type="nucleotide sequence ID" value="XM_019463743.2"/>
</dbReference>